<dbReference type="Pfam" id="PF02698">
    <property type="entry name" value="DUF218"/>
    <property type="match status" value="1"/>
</dbReference>
<feature type="domain" description="DUF218" evidence="2">
    <location>
        <begin position="171"/>
        <end position="313"/>
    </location>
</feature>
<accession>A0ABN3ANG9</accession>
<dbReference type="RefSeq" id="WP_344341417.1">
    <property type="nucleotide sequence ID" value="NZ_BAAAQT010000005.1"/>
</dbReference>
<dbReference type="EMBL" id="BAAAQT010000005">
    <property type="protein sequence ID" value="GAA2172680.1"/>
    <property type="molecule type" value="Genomic_DNA"/>
</dbReference>
<dbReference type="PANTHER" id="PTHR30336:SF4">
    <property type="entry name" value="ENVELOPE BIOGENESIS FACTOR ELYC"/>
    <property type="match status" value="1"/>
</dbReference>
<feature type="transmembrane region" description="Helical" evidence="1">
    <location>
        <begin position="68"/>
        <end position="92"/>
    </location>
</feature>
<protein>
    <recommendedName>
        <fullName evidence="2">DUF218 domain-containing protein</fullName>
    </recommendedName>
</protein>
<name>A0ABN3ANG9_9MICO</name>
<evidence type="ECO:0000313" key="3">
    <source>
        <dbReference type="EMBL" id="GAA2172680.1"/>
    </source>
</evidence>
<dbReference type="InterPro" id="IPR014729">
    <property type="entry name" value="Rossmann-like_a/b/a_fold"/>
</dbReference>
<keyword evidence="4" id="KW-1185">Reference proteome</keyword>
<dbReference type="PANTHER" id="PTHR30336">
    <property type="entry name" value="INNER MEMBRANE PROTEIN, PROBABLE PERMEASE"/>
    <property type="match status" value="1"/>
</dbReference>
<evidence type="ECO:0000313" key="4">
    <source>
        <dbReference type="Proteomes" id="UP001501599"/>
    </source>
</evidence>
<dbReference type="InterPro" id="IPR003848">
    <property type="entry name" value="DUF218"/>
</dbReference>
<keyword evidence="1" id="KW-1133">Transmembrane helix</keyword>
<keyword evidence="1" id="KW-0812">Transmembrane</keyword>
<keyword evidence="1" id="KW-0472">Membrane</keyword>
<evidence type="ECO:0000259" key="2">
    <source>
        <dbReference type="Pfam" id="PF02698"/>
    </source>
</evidence>
<dbReference type="CDD" id="cd06259">
    <property type="entry name" value="YdcF-like"/>
    <property type="match status" value="1"/>
</dbReference>
<feature type="transmembrane region" description="Helical" evidence="1">
    <location>
        <begin position="321"/>
        <end position="346"/>
    </location>
</feature>
<reference evidence="3 4" key="1">
    <citation type="journal article" date="2019" name="Int. J. Syst. Evol. Microbiol.">
        <title>The Global Catalogue of Microorganisms (GCM) 10K type strain sequencing project: providing services to taxonomists for standard genome sequencing and annotation.</title>
        <authorList>
            <consortium name="The Broad Institute Genomics Platform"/>
            <consortium name="The Broad Institute Genome Sequencing Center for Infectious Disease"/>
            <person name="Wu L."/>
            <person name="Ma J."/>
        </authorList>
    </citation>
    <scope>NUCLEOTIDE SEQUENCE [LARGE SCALE GENOMIC DNA]</scope>
    <source>
        <strain evidence="3 4">JCM 16026</strain>
    </source>
</reference>
<feature type="transmembrane region" description="Helical" evidence="1">
    <location>
        <begin position="130"/>
        <end position="155"/>
    </location>
</feature>
<dbReference type="Gene3D" id="3.40.50.620">
    <property type="entry name" value="HUPs"/>
    <property type="match status" value="1"/>
</dbReference>
<dbReference type="InterPro" id="IPR051599">
    <property type="entry name" value="Cell_Envelope_Assoc"/>
</dbReference>
<evidence type="ECO:0000256" key="1">
    <source>
        <dbReference type="SAM" id="Phobius"/>
    </source>
</evidence>
<sequence>MPGPLTLALAIVGIVLAVRDPRRLAPGVLLTLAATSLLSLLASSLVDGLEDVGLLLGVDDRARVLGQVLLLVGVPTLAGLVLGLALVANGLLMLRRERRSIANALSLAAGVAVVALYALGAVTIAGELAWVAIVVLLLAAPVGYLGVVLVAYLAWSLAYARIAARAPVAAAVVVLGAGLVDGRVSPLLAARVARGVALAQEDRRTLLVLSGGQGPDEPRSEAAAMAEHAASLGVAADRLVLEDASTTTEENLRLSRAILDERGLQGPVTVVTSDYHAFRAATLLRALGIRGHALGARTARYYLPSALLREYVALLRDHLRVHAALVAVATLPLVAVVALALGRVLAG</sequence>
<gene>
    <name evidence="3" type="ORF">GCM10009846_11600</name>
</gene>
<organism evidence="3 4">
    <name type="scientific">Agrococcus versicolor</name>
    <dbReference type="NCBI Taxonomy" id="501482"/>
    <lineage>
        <taxon>Bacteria</taxon>
        <taxon>Bacillati</taxon>
        <taxon>Actinomycetota</taxon>
        <taxon>Actinomycetes</taxon>
        <taxon>Micrococcales</taxon>
        <taxon>Microbacteriaceae</taxon>
        <taxon>Agrococcus</taxon>
    </lineage>
</organism>
<comment type="caution">
    <text evidence="3">The sequence shown here is derived from an EMBL/GenBank/DDBJ whole genome shotgun (WGS) entry which is preliminary data.</text>
</comment>
<feature type="transmembrane region" description="Helical" evidence="1">
    <location>
        <begin position="104"/>
        <end position="124"/>
    </location>
</feature>
<proteinExistence type="predicted"/>
<dbReference type="Proteomes" id="UP001501599">
    <property type="component" value="Unassembled WGS sequence"/>
</dbReference>